<dbReference type="STRING" id="456327.BJD11_20995"/>
<evidence type="ECO:0000256" key="4">
    <source>
        <dbReference type="ARBA" id="ARBA00023163"/>
    </source>
</evidence>
<dbReference type="GO" id="GO:0003700">
    <property type="term" value="F:DNA-binding transcription factor activity"/>
    <property type="evidence" value="ECO:0007669"/>
    <property type="project" value="InterPro"/>
</dbReference>
<keyword evidence="1" id="KW-0678">Repressor</keyword>
<dbReference type="AlphaFoldDB" id="Q3BYQ7"/>
<gene>
    <name evidence="6" type="primary">glpR</name>
    <name evidence="6" type="ordered locus">XCV0375</name>
</gene>
<dbReference type="InterPro" id="IPR014036">
    <property type="entry name" value="DeoR-like_C"/>
</dbReference>
<name>Q3BYQ7_XANE5</name>
<dbReference type="Proteomes" id="UP000007069">
    <property type="component" value="Chromosome"/>
</dbReference>
<organism evidence="7">
    <name type="scientific">Xanthomonas euvesicatoria pv. vesicatoria (strain 85-10)</name>
    <name type="common">Xanthomonas campestris pv. vesicatoria</name>
    <dbReference type="NCBI Taxonomy" id="316273"/>
    <lineage>
        <taxon>Bacteria</taxon>
        <taxon>Pseudomonadati</taxon>
        <taxon>Pseudomonadota</taxon>
        <taxon>Gammaproteobacteria</taxon>
        <taxon>Lysobacterales</taxon>
        <taxon>Lysobacteraceae</taxon>
        <taxon>Xanthomonas</taxon>
    </lineage>
</organism>
<dbReference type="InterPro" id="IPR001034">
    <property type="entry name" value="DeoR_HTH"/>
</dbReference>
<dbReference type="SMART" id="SM01134">
    <property type="entry name" value="DeoRC"/>
    <property type="match status" value="1"/>
</dbReference>
<evidence type="ECO:0000259" key="5">
    <source>
        <dbReference type="PROSITE" id="PS51000"/>
    </source>
</evidence>
<keyword evidence="3" id="KW-0238">DNA-binding</keyword>
<feature type="domain" description="HTH deoR-type" evidence="5">
    <location>
        <begin position="65"/>
        <end position="120"/>
    </location>
</feature>
<evidence type="ECO:0000313" key="7">
    <source>
        <dbReference type="Proteomes" id="UP000007069"/>
    </source>
</evidence>
<keyword evidence="2" id="KW-0805">Transcription regulation</keyword>
<dbReference type="SUPFAM" id="SSF46785">
    <property type="entry name" value="Winged helix' DNA-binding domain"/>
    <property type="match status" value="1"/>
</dbReference>
<evidence type="ECO:0000256" key="1">
    <source>
        <dbReference type="ARBA" id="ARBA00022491"/>
    </source>
</evidence>
<dbReference type="HOGENOM" id="CLU_060699_0_0_6"/>
<reference evidence="6 7" key="1">
    <citation type="journal article" date="2005" name="J. Bacteriol.">
        <title>Insights into genome plasticity and pathogenicity of the plant pathogenic Bacterium Xanthomonas campestris pv. vesicatoria revealed by the complete genome sequence.</title>
        <authorList>
            <person name="Thieme F."/>
            <person name="Koebnik R."/>
            <person name="Bekel T."/>
            <person name="Berger C."/>
            <person name="Boch J."/>
            <person name="Buettner D."/>
            <person name="Caldana C."/>
            <person name="Gaigalat L."/>
            <person name="Goesmann A."/>
            <person name="Kay S."/>
            <person name="Kirchner O."/>
            <person name="Lanz C."/>
            <person name="Linke B."/>
            <person name="McHardy A.C."/>
            <person name="Meyer F."/>
            <person name="Mittenhuber G."/>
            <person name="Nies D.H."/>
            <person name="Niesbach-Kloesgen U."/>
            <person name="Patschkowski T."/>
            <person name="Rueckert C."/>
            <person name="Rupp O."/>
            <person name="Schneicker S."/>
            <person name="Schuster S.C."/>
            <person name="Vorhoelter F.J."/>
            <person name="Weber E."/>
            <person name="Puehler A."/>
            <person name="Bonas U."/>
            <person name="Bartels D."/>
            <person name="Kaiser O."/>
        </authorList>
    </citation>
    <scope>NUCLEOTIDE SEQUENCE [LARGE SCALE GENOMIC DNA]</scope>
    <source>
        <strain evidence="6 7">85-10</strain>
    </source>
</reference>
<keyword evidence="4" id="KW-0804">Transcription</keyword>
<dbReference type="KEGG" id="xcv:XCV0375"/>
<dbReference type="PROSITE" id="PS51000">
    <property type="entry name" value="HTH_DEOR_2"/>
    <property type="match status" value="1"/>
</dbReference>
<dbReference type="eggNOG" id="COG1349">
    <property type="taxonomic scope" value="Bacteria"/>
</dbReference>
<dbReference type="InterPro" id="IPR018356">
    <property type="entry name" value="Tscrpt_reg_HTH_DeoR_CS"/>
</dbReference>
<dbReference type="Pfam" id="PF00455">
    <property type="entry name" value="DeoRC"/>
    <property type="match status" value="1"/>
</dbReference>
<dbReference type="SMART" id="SM00420">
    <property type="entry name" value="HTH_DEOR"/>
    <property type="match status" value="1"/>
</dbReference>
<dbReference type="InterPro" id="IPR036390">
    <property type="entry name" value="WH_DNA-bd_sf"/>
</dbReference>
<evidence type="ECO:0000256" key="3">
    <source>
        <dbReference type="ARBA" id="ARBA00023125"/>
    </source>
</evidence>
<proteinExistence type="predicted"/>
<dbReference type="InterPro" id="IPR037171">
    <property type="entry name" value="NagB/RpiA_transferase-like"/>
</dbReference>
<dbReference type="SUPFAM" id="SSF100950">
    <property type="entry name" value="NagB/RpiA/CoA transferase-like"/>
    <property type="match status" value="1"/>
</dbReference>
<sequence length="320" mass="34985">MPPEPCSLSAARPACRHACTASGRCSPASPCRAQRAPRRVCILTRMRDHLRMESTHYRTVPAPALNPRQEQLVALVRQQGFAEVEGLATRFEVTPQTIRRDLTLLCDAGVLRRYHGGVSMPSSVENLAYTARKALQAREKQHIAARVARFIPDDASLFINLGTTNEEVARALLQHRGLRVITNNLNVAVMLSANPSFEVIVAGGVVRGRDQGVTGEATVELIRQFKVDFGVIGISGIDLDGTLLDFDYQEVRVAQAIIEHSRHVLLAADHSKFGRNAMVRLGALAQVHDWFTDRPPPQELASVLAEAGTRVHLADADGTA</sequence>
<protein>
    <submittedName>
        <fullName evidence="6">Transcriptional regulator, DeoR family</fullName>
    </submittedName>
</protein>
<evidence type="ECO:0000256" key="2">
    <source>
        <dbReference type="ARBA" id="ARBA00023015"/>
    </source>
</evidence>
<dbReference type="EMBL" id="AM039952">
    <property type="protein sequence ID" value="CAJ22006.1"/>
    <property type="molecule type" value="Genomic_DNA"/>
</dbReference>
<dbReference type="Gene3D" id="3.30.750.70">
    <property type="entry name" value="4-hydroxybutyrate coenzyme like domains"/>
    <property type="match status" value="1"/>
</dbReference>
<dbReference type="InterPro" id="IPR050313">
    <property type="entry name" value="Carb_Metab_HTH_regulators"/>
</dbReference>
<accession>Q3BYQ7</accession>
<dbReference type="PANTHER" id="PTHR30363:SF4">
    <property type="entry name" value="GLYCEROL-3-PHOSPHATE REGULON REPRESSOR"/>
    <property type="match status" value="1"/>
</dbReference>
<dbReference type="GO" id="GO:0003677">
    <property type="term" value="F:DNA binding"/>
    <property type="evidence" value="ECO:0007669"/>
    <property type="project" value="UniProtKB-KW"/>
</dbReference>
<dbReference type="Pfam" id="PF08220">
    <property type="entry name" value="HTH_DeoR"/>
    <property type="match status" value="1"/>
</dbReference>
<dbReference type="PROSITE" id="PS00894">
    <property type="entry name" value="HTH_DEOR_1"/>
    <property type="match status" value="1"/>
</dbReference>
<dbReference type="PANTHER" id="PTHR30363">
    <property type="entry name" value="HTH-TYPE TRANSCRIPTIONAL REGULATOR SRLR-RELATED"/>
    <property type="match status" value="1"/>
</dbReference>
<dbReference type="PRINTS" id="PR00037">
    <property type="entry name" value="HTHLACR"/>
</dbReference>
<evidence type="ECO:0000313" key="6">
    <source>
        <dbReference type="EMBL" id="CAJ22006.1"/>
    </source>
</evidence>